<feature type="active site" evidence="8">
    <location>
        <position position="85"/>
    </location>
</feature>
<dbReference type="EMBL" id="AP018786">
    <property type="protein sequence ID" value="BBF23072.1"/>
    <property type="molecule type" value="Genomic_DNA"/>
</dbReference>
<dbReference type="NCBIfam" id="TIGR01882">
    <property type="entry name" value="peptidase-T"/>
    <property type="match status" value="1"/>
</dbReference>
<keyword evidence="4" id="KW-0378">Hydrolase</keyword>
<proteinExistence type="inferred from homology"/>
<dbReference type="PANTHER" id="PTHR42994:SF1">
    <property type="entry name" value="PEPTIDASE T"/>
    <property type="match status" value="1"/>
</dbReference>
<feature type="binding site" evidence="9">
    <location>
        <position position="203"/>
    </location>
    <ligand>
        <name>Zn(2+)</name>
        <dbReference type="ChEBI" id="CHEBI:29105"/>
        <label>1</label>
    </ligand>
</feature>
<dbReference type="GO" id="GO:0008270">
    <property type="term" value="F:zinc ion binding"/>
    <property type="evidence" value="ECO:0007669"/>
    <property type="project" value="InterPro"/>
</dbReference>
<evidence type="ECO:0000313" key="11">
    <source>
        <dbReference type="EMBL" id="BBF23072.1"/>
    </source>
</evidence>
<dbReference type="PROSITE" id="PS00759">
    <property type="entry name" value="ARGE_DAPE_CPG2_2"/>
    <property type="match status" value="1"/>
</dbReference>
<dbReference type="InterPro" id="IPR010161">
    <property type="entry name" value="Peptidase_M20B"/>
</dbReference>
<keyword evidence="5 9" id="KW-0862">Zinc</keyword>
<dbReference type="InterPro" id="IPR011650">
    <property type="entry name" value="Peptidase_M20_dimer"/>
</dbReference>
<evidence type="ECO:0000256" key="1">
    <source>
        <dbReference type="ARBA" id="ARBA00009692"/>
    </source>
</evidence>
<accession>A0A2Z6I9P5</accession>
<dbReference type="SUPFAM" id="SSF55031">
    <property type="entry name" value="Bacterial exopeptidase dimerisation domain"/>
    <property type="match status" value="1"/>
</dbReference>
<dbReference type="PANTHER" id="PTHR42994">
    <property type="entry name" value="PEPTIDASE T"/>
    <property type="match status" value="1"/>
</dbReference>
<dbReference type="Gene3D" id="3.40.630.10">
    <property type="entry name" value="Zn peptidases"/>
    <property type="match status" value="1"/>
</dbReference>
<evidence type="ECO:0000256" key="2">
    <source>
        <dbReference type="ARBA" id="ARBA00022670"/>
    </source>
</evidence>
<evidence type="ECO:0000256" key="3">
    <source>
        <dbReference type="ARBA" id="ARBA00022723"/>
    </source>
</evidence>
<evidence type="ECO:0000256" key="5">
    <source>
        <dbReference type="ARBA" id="ARBA00022833"/>
    </source>
</evidence>
<evidence type="ECO:0000256" key="4">
    <source>
        <dbReference type="ARBA" id="ARBA00022801"/>
    </source>
</evidence>
<protein>
    <recommendedName>
        <fullName evidence="7">Peptidase T</fullName>
        <ecNumber evidence="7">3.4.11.4</ecNumber>
    </recommendedName>
</protein>
<feature type="binding site" evidence="9">
    <location>
        <position position="146"/>
    </location>
    <ligand>
        <name>Zn(2+)</name>
        <dbReference type="ChEBI" id="CHEBI:29105"/>
        <label>2</label>
    </ligand>
</feature>
<evidence type="ECO:0000256" key="6">
    <source>
        <dbReference type="ARBA" id="ARBA00023049"/>
    </source>
</evidence>
<organism evidence="11 12">
    <name type="scientific">Sutterella megalosphaeroides</name>
    <dbReference type="NCBI Taxonomy" id="2494234"/>
    <lineage>
        <taxon>Bacteria</taxon>
        <taxon>Pseudomonadati</taxon>
        <taxon>Pseudomonadota</taxon>
        <taxon>Betaproteobacteria</taxon>
        <taxon>Burkholderiales</taxon>
        <taxon>Sutterellaceae</taxon>
        <taxon>Sutterella</taxon>
    </lineage>
</organism>
<keyword evidence="3 9" id="KW-0479">Metal-binding</keyword>
<comment type="similarity">
    <text evidence="1">Belongs to the peptidase M20B family.</text>
</comment>
<dbReference type="Pfam" id="PF01546">
    <property type="entry name" value="Peptidase_M20"/>
    <property type="match status" value="1"/>
</dbReference>
<keyword evidence="12" id="KW-1185">Reference proteome</keyword>
<feature type="active site" description="Proton acceptor" evidence="8">
    <location>
        <position position="179"/>
    </location>
</feature>
<dbReference type="OrthoDB" id="9804934at2"/>
<feature type="domain" description="Peptidase M20 dimerisation" evidence="10">
    <location>
        <begin position="213"/>
        <end position="306"/>
    </location>
</feature>
<dbReference type="Gene3D" id="3.30.70.360">
    <property type="match status" value="1"/>
</dbReference>
<evidence type="ECO:0000256" key="9">
    <source>
        <dbReference type="PIRSR" id="PIRSR037215-2"/>
    </source>
</evidence>
<dbReference type="KEGG" id="sutt:SUTMEG_09630"/>
<dbReference type="NCBIfam" id="NF009920">
    <property type="entry name" value="PRK13381.1"/>
    <property type="match status" value="1"/>
</dbReference>
<dbReference type="PIRSF" id="PIRSF037215">
    <property type="entry name" value="Peptidase_M20B"/>
    <property type="match status" value="1"/>
</dbReference>
<comment type="cofactor">
    <cofactor evidence="9">
        <name>Zn(2+)</name>
        <dbReference type="ChEBI" id="CHEBI:29105"/>
    </cofactor>
    <text evidence="9">Binds 2 Zn(2+) ions per subunit.</text>
</comment>
<keyword evidence="6" id="KW-0482">Metalloprotease</keyword>
<evidence type="ECO:0000313" key="12">
    <source>
        <dbReference type="Proteomes" id="UP000271003"/>
    </source>
</evidence>
<keyword evidence="2" id="KW-0645">Protease</keyword>
<feature type="binding site" evidence="9">
    <location>
        <position position="386"/>
    </location>
    <ligand>
        <name>Zn(2+)</name>
        <dbReference type="ChEBI" id="CHEBI:29105"/>
        <label>2</label>
    </ligand>
</feature>
<dbReference type="GO" id="GO:0006508">
    <property type="term" value="P:proteolysis"/>
    <property type="evidence" value="ECO:0007669"/>
    <property type="project" value="UniProtKB-UniRule"/>
</dbReference>
<dbReference type="GO" id="GO:0008237">
    <property type="term" value="F:metallopeptidase activity"/>
    <property type="evidence" value="ECO:0007669"/>
    <property type="project" value="UniProtKB-KW"/>
</dbReference>
<feature type="binding site" evidence="9">
    <location>
        <position position="83"/>
    </location>
    <ligand>
        <name>Zn(2+)</name>
        <dbReference type="ChEBI" id="CHEBI:29105"/>
        <label>1</label>
    </ligand>
</feature>
<dbReference type="InterPro" id="IPR036264">
    <property type="entry name" value="Bact_exopeptidase_dim_dom"/>
</dbReference>
<dbReference type="EC" id="3.4.11.4" evidence="7"/>
<gene>
    <name evidence="11" type="ORF">SUTMEG_09630</name>
</gene>
<dbReference type="InterPro" id="IPR002933">
    <property type="entry name" value="Peptidase_M20"/>
</dbReference>
<dbReference type="NCBIfam" id="NF003976">
    <property type="entry name" value="PRK05469.1"/>
    <property type="match status" value="1"/>
</dbReference>
<evidence type="ECO:0000256" key="7">
    <source>
        <dbReference type="NCBIfam" id="TIGR01882"/>
    </source>
</evidence>
<feature type="binding site" evidence="9">
    <location>
        <position position="180"/>
    </location>
    <ligand>
        <name>Zn(2+)</name>
        <dbReference type="ChEBI" id="CHEBI:29105"/>
        <label>2</label>
    </ligand>
</feature>
<dbReference type="InterPro" id="IPR001261">
    <property type="entry name" value="ArgE/DapE_CS"/>
</dbReference>
<evidence type="ECO:0000256" key="8">
    <source>
        <dbReference type="PIRSR" id="PIRSR037215-1"/>
    </source>
</evidence>
<reference evidence="11 12" key="1">
    <citation type="journal article" date="2018" name="Int. J. Syst. Evol. Microbiol.">
        <title>Mesosutterella multiformis gen. nov., sp. nov., a member of the family Sutterellaceae and Sutterella megalosphaeroides sp. nov., isolated from human faeces.</title>
        <authorList>
            <person name="Sakamoto M."/>
            <person name="Ikeyama N."/>
            <person name="Kunihiro T."/>
            <person name="Iino T."/>
            <person name="Yuki M."/>
            <person name="Ohkuma M."/>
        </authorList>
    </citation>
    <scope>NUCLEOTIDE SEQUENCE [LARGE SCALE GENOMIC DNA]</scope>
    <source>
        <strain evidence="11 12">6FBBBH3</strain>
    </source>
</reference>
<dbReference type="RefSeq" id="WP_120176718.1">
    <property type="nucleotide sequence ID" value="NZ_AP018786.1"/>
</dbReference>
<dbReference type="Proteomes" id="UP000271003">
    <property type="component" value="Chromosome"/>
</dbReference>
<dbReference type="SUPFAM" id="SSF53187">
    <property type="entry name" value="Zn-dependent exopeptidases"/>
    <property type="match status" value="1"/>
</dbReference>
<sequence length="412" mass="45347">MDKKSELLTRFKRYVAISTQSNPKAGVVPSNPAERDLAELLAKELAELGLVDIEISEHAVLTSKLPSNLPAGQTAPAVGWMVHMDTVDVGLSPVIHPQVVENYQGGDILQNEAENIWIRVKEHPEIERYKGDDIVISDGTSVLGADDKSAIANVMTALAILKEENRPHGDIYICFVPDEELGEQGARKLDLAKFPVDYAYTIDCCELGEVVWETFNAGNAKLTVKGIPAHPMSSKGVLVNPILVVHDFIAMLDRGETPEYTENREGFIVLKTLQANPSQAVLTMKIRDHNKALYEAKKAKLVAAAEYLRVRHPRAVIDIELSDSYANIADSIRDDNREGIDRLYRALEAVGVEAKTTAMRGGTDGSYLSVKGVLTPNYFTGAHNFHSRAEFLPMNSWVKSLEVTLELMTAKA</sequence>
<feature type="binding site" evidence="9">
    <location>
        <position position="146"/>
    </location>
    <ligand>
        <name>Zn(2+)</name>
        <dbReference type="ChEBI" id="CHEBI:29105"/>
        <label>1</label>
    </ligand>
</feature>
<name>A0A2Z6I9P5_9BURK</name>
<dbReference type="Pfam" id="PF07687">
    <property type="entry name" value="M20_dimer"/>
    <property type="match status" value="1"/>
</dbReference>
<evidence type="ECO:0000259" key="10">
    <source>
        <dbReference type="Pfam" id="PF07687"/>
    </source>
</evidence>
<dbReference type="AlphaFoldDB" id="A0A2Z6I9P5"/>
<dbReference type="GO" id="GO:0006518">
    <property type="term" value="P:peptide metabolic process"/>
    <property type="evidence" value="ECO:0007669"/>
    <property type="project" value="InterPro"/>
</dbReference>
<dbReference type="GO" id="GO:0045148">
    <property type="term" value="F:tripeptide aminopeptidase activity"/>
    <property type="evidence" value="ECO:0007669"/>
    <property type="project" value="UniProtKB-UniRule"/>
</dbReference>